<organism evidence="1 2">
    <name type="scientific">Hibiscus sabdariffa</name>
    <name type="common">roselle</name>
    <dbReference type="NCBI Taxonomy" id="183260"/>
    <lineage>
        <taxon>Eukaryota</taxon>
        <taxon>Viridiplantae</taxon>
        <taxon>Streptophyta</taxon>
        <taxon>Embryophyta</taxon>
        <taxon>Tracheophyta</taxon>
        <taxon>Spermatophyta</taxon>
        <taxon>Magnoliopsida</taxon>
        <taxon>eudicotyledons</taxon>
        <taxon>Gunneridae</taxon>
        <taxon>Pentapetalae</taxon>
        <taxon>rosids</taxon>
        <taxon>malvids</taxon>
        <taxon>Malvales</taxon>
        <taxon>Malvaceae</taxon>
        <taxon>Malvoideae</taxon>
        <taxon>Hibiscus</taxon>
    </lineage>
</organism>
<sequence length="102" mass="11943">MIARSEIKKFMKAFIVGAEYVREFQVGPSSQHLERTIERNKILKVIRKYLMKKYIKLFFEIAENKEVVANTCRSIVDIIKDYGYVNLESYMPQNMDATSAVL</sequence>
<accession>A0ABR2ANT2</accession>
<dbReference type="EMBL" id="JBBPBM010000432">
    <property type="protein sequence ID" value="KAK8495470.1"/>
    <property type="molecule type" value="Genomic_DNA"/>
</dbReference>
<keyword evidence="2" id="KW-1185">Reference proteome</keyword>
<dbReference type="Proteomes" id="UP001472677">
    <property type="component" value="Unassembled WGS sequence"/>
</dbReference>
<gene>
    <name evidence="1" type="ORF">V6N12_005425</name>
</gene>
<evidence type="ECO:0000313" key="1">
    <source>
        <dbReference type="EMBL" id="KAK8495470.1"/>
    </source>
</evidence>
<comment type="caution">
    <text evidence="1">The sequence shown here is derived from an EMBL/GenBank/DDBJ whole genome shotgun (WGS) entry which is preliminary data.</text>
</comment>
<evidence type="ECO:0000313" key="2">
    <source>
        <dbReference type="Proteomes" id="UP001472677"/>
    </source>
</evidence>
<protein>
    <submittedName>
        <fullName evidence="1">Uncharacterized protein</fullName>
    </submittedName>
</protein>
<name>A0ABR2ANT2_9ROSI</name>
<proteinExistence type="predicted"/>
<reference evidence="1 2" key="1">
    <citation type="journal article" date="2024" name="G3 (Bethesda)">
        <title>Genome assembly of Hibiscus sabdariffa L. provides insights into metabolisms of medicinal natural products.</title>
        <authorList>
            <person name="Kim T."/>
        </authorList>
    </citation>
    <scope>NUCLEOTIDE SEQUENCE [LARGE SCALE GENOMIC DNA]</scope>
    <source>
        <strain evidence="1">TK-2024</strain>
        <tissue evidence="1">Old leaves</tissue>
    </source>
</reference>